<dbReference type="Pfam" id="PF00440">
    <property type="entry name" value="TetR_N"/>
    <property type="match status" value="1"/>
</dbReference>
<evidence type="ECO:0000256" key="1">
    <source>
        <dbReference type="ARBA" id="ARBA00023015"/>
    </source>
</evidence>
<keyword evidence="1" id="KW-0805">Transcription regulation</keyword>
<proteinExistence type="predicted"/>
<accession>A0ABN0ZWK2</accession>
<organism evidence="6 7">
    <name type="scientific">Streptomyces stramineus</name>
    <dbReference type="NCBI Taxonomy" id="173861"/>
    <lineage>
        <taxon>Bacteria</taxon>
        <taxon>Bacillati</taxon>
        <taxon>Actinomycetota</taxon>
        <taxon>Actinomycetes</taxon>
        <taxon>Kitasatosporales</taxon>
        <taxon>Streptomycetaceae</taxon>
        <taxon>Streptomyces</taxon>
    </lineage>
</organism>
<dbReference type="PANTHER" id="PTHR30055">
    <property type="entry name" value="HTH-TYPE TRANSCRIPTIONAL REGULATOR RUTR"/>
    <property type="match status" value="1"/>
</dbReference>
<dbReference type="InterPro" id="IPR050109">
    <property type="entry name" value="HTH-type_TetR-like_transc_reg"/>
</dbReference>
<dbReference type="RefSeq" id="WP_344089529.1">
    <property type="nucleotide sequence ID" value="NZ_BAAAHB010000019.1"/>
</dbReference>
<evidence type="ECO:0000313" key="7">
    <source>
        <dbReference type="Proteomes" id="UP001499895"/>
    </source>
</evidence>
<dbReference type="PROSITE" id="PS50977">
    <property type="entry name" value="HTH_TETR_2"/>
    <property type="match status" value="1"/>
</dbReference>
<dbReference type="InterPro" id="IPR009057">
    <property type="entry name" value="Homeodomain-like_sf"/>
</dbReference>
<evidence type="ECO:0000256" key="2">
    <source>
        <dbReference type="ARBA" id="ARBA00023125"/>
    </source>
</evidence>
<gene>
    <name evidence="6" type="ORF">GCM10009544_24080</name>
</gene>
<dbReference type="SUPFAM" id="SSF46689">
    <property type="entry name" value="Homeodomain-like"/>
    <property type="match status" value="1"/>
</dbReference>
<sequence>MPTGVALRDAREQLFAAAERILLRDGPSALTSRAVTTEAGCAKGVLHRHFADFDAFLAELVLDRVARVDDQATALCASAGTGTVAGNLAGALTDLFGSVAVAIVALITSRDDLRARLRRAGPTGVPILAEATAMIAAYLTAERERGRLAPGTDIDTLAPTLIGAAHLLFADRKGTAPDPGTVHRVVSMAVAGAARDPAR</sequence>
<keyword evidence="7" id="KW-1185">Reference proteome</keyword>
<comment type="caution">
    <text evidence="6">The sequence shown here is derived from an EMBL/GenBank/DDBJ whole genome shotgun (WGS) entry which is preliminary data.</text>
</comment>
<dbReference type="Proteomes" id="UP001499895">
    <property type="component" value="Unassembled WGS sequence"/>
</dbReference>
<evidence type="ECO:0000259" key="5">
    <source>
        <dbReference type="PROSITE" id="PS50977"/>
    </source>
</evidence>
<protein>
    <submittedName>
        <fullName evidence="6">TetR/AcrR family transcriptional regulator</fullName>
    </submittedName>
</protein>
<keyword evidence="2 4" id="KW-0238">DNA-binding</keyword>
<keyword evidence="3" id="KW-0804">Transcription</keyword>
<feature type="domain" description="HTH tetR-type" evidence="5">
    <location>
        <begin position="8"/>
        <end position="68"/>
    </location>
</feature>
<dbReference type="PANTHER" id="PTHR30055:SF238">
    <property type="entry name" value="MYCOFACTOCIN BIOSYNTHESIS TRANSCRIPTIONAL REGULATOR MFTR-RELATED"/>
    <property type="match status" value="1"/>
</dbReference>
<evidence type="ECO:0000313" key="6">
    <source>
        <dbReference type="EMBL" id="GAA0460688.1"/>
    </source>
</evidence>
<dbReference type="InterPro" id="IPR001647">
    <property type="entry name" value="HTH_TetR"/>
</dbReference>
<feature type="DNA-binding region" description="H-T-H motif" evidence="4">
    <location>
        <begin position="31"/>
        <end position="50"/>
    </location>
</feature>
<dbReference type="SUPFAM" id="SSF48498">
    <property type="entry name" value="Tetracyclin repressor-like, C-terminal domain"/>
    <property type="match status" value="1"/>
</dbReference>
<evidence type="ECO:0000256" key="3">
    <source>
        <dbReference type="ARBA" id="ARBA00023163"/>
    </source>
</evidence>
<reference evidence="6 7" key="1">
    <citation type="journal article" date="2019" name="Int. J. Syst. Evol. Microbiol.">
        <title>The Global Catalogue of Microorganisms (GCM) 10K type strain sequencing project: providing services to taxonomists for standard genome sequencing and annotation.</title>
        <authorList>
            <consortium name="The Broad Institute Genomics Platform"/>
            <consortium name="The Broad Institute Genome Sequencing Center for Infectious Disease"/>
            <person name="Wu L."/>
            <person name="Ma J."/>
        </authorList>
    </citation>
    <scope>NUCLEOTIDE SEQUENCE [LARGE SCALE GENOMIC DNA]</scope>
    <source>
        <strain evidence="6 7">JCM 10649</strain>
    </source>
</reference>
<dbReference type="Gene3D" id="1.10.10.60">
    <property type="entry name" value="Homeodomain-like"/>
    <property type="match status" value="1"/>
</dbReference>
<dbReference type="Gene3D" id="1.10.357.10">
    <property type="entry name" value="Tetracycline Repressor, domain 2"/>
    <property type="match status" value="1"/>
</dbReference>
<dbReference type="EMBL" id="BAAAHB010000019">
    <property type="protein sequence ID" value="GAA0460688.1"/>
    <property type="molecule type" value="Genomic_DNA"/>
</dbReference>
<evidence type="ECO:0000256" key="4">
    <source>
        <dbReference type="PROSITE-ProRule" id="PRU00335"/>
    </source>
</evidence>
<name>A0ABN0ZWK2_9ACTN</name>
<dbReference type="InterPro" id="IPR036271">
    <property type="entry name" value="Tet_transcr_reg_TetR-rel_C_sf"/>
</dbReference>